<reference evidence="2" key="1">
    <citation type="journal article" date="2013" name="Environ. Microbiol.">
        <title>Seasonally variable intestinal metagenomes of the red palm weevil (Rhynchophorus ferrugineus).</title>
        <authorList>
            <person name="Jia S."/>
            <person name="Zhang X."/>
            <person name="Zhang G."/>
            <person name="Yin A."/>
            <person name="Zhang S."/>
            <person name="Li F."/>
            <person name="Wang L."/>
            <person name="Zhao D."/>
            <person name="Yun Q."/>
            <person name="Tala"/>
            <person name="Wang J."/>
            <person name="Sun G."/>
            <person name="Baabdullah M."/>
            <person name="Yu X."/>
            <person name="Hu S."/>
            <person name="Al-Mssallem I.S."/>
            <person name="Yu J."/>
        </authorList>
    </citation>
    <scope>NUCLEOTIDE SEQUENCE</scope>
</reference>
<dbReference type="Gene3D" id="3.90.550.10">
    <property type="entry name" value="Spore Coat Polysaccharide Biosynthesis Protein SpsA, Chain A"/>
    <property type="match status" value="1"/>
</dbReference>
<evidence type="ECO:0000313" key="2">
    <source>
        <dbReference type="EMBL" id="AIA87751.1"/>
    </source>
</evidence>
<dbReference type="Pfam" id="PF00535">
    <property type="entry name" value="Glycos_transf_2"/>
    <property type="match status" value="1"/>
</dbReference>
<dbReference type="InterPro" id="IPR001173">
    <property type="entry name" value="Glyco_trans_2-like"/>
</dbReference>
<dbReference type="SUPFAM" id="SSF53448">
    <property type="entry name" value="Nucleotide-diphospho-sugar transferases"/>
    <property type="match status" value="1"/>
</dbReference>
<organism evidence="2">
    <name type="scientific">uncultured Geobacter sp</name>
    <dbReference type="NCBI Taxonomy" id="186741"/>
    <lineage>
        <taxon>Bacteria</taxon>
        <taxon>Pseudomonadati</taxon>
        <taxon>Thermodesulfobacteriota</taxon>
        <taxon>Desulfuromonadia</taxon>
        <taxon>Geobacterales</taxon>
        <taxon>Geobacteraceae</taxon>
        <taxon>Geobacter</taxon>
        <taxon>environmental samples</taxon>
    </lineage>
</organism>
<dbReference type="InterPro" id="IPR029044">
    <property type="entry name" value="Nucleotide-diphossugar_trans"/>
</dbReference>
<dbReference type="PANTHER" id="PTHR22916">
    <property type="entry name" value="GLYCOSYLTRANSFERASE"/>
    <property type="match status" value="1"/>
</dbReference>
<dbReference type="GO" id="GO:0016758">
    <property type="term" value="F:hexosyltransferase activity"/>
    <property type="evidence" value="ECO:0007669"/>
    <property type="project" value="UniProtKB-ARBA"/>
</dbReference>
<protein>
    <submittedName>
        <fullName evidence="2">CAZy families GT2 protein</fullName>
    </submittedName>
</protein>
<dbReference type="EMBL" id="KF120478">
    <property type="protein sequence ID" value="AIA87751.1"/>
    <property type="molecule type" value="Genomic_DNA"/>
</dbReference>
<accession>A0A060C4R2</accession>
<proteinExistence type="predicted"/>
<evidence type="ECO:0000259" key="1">
    <source>
        <dbReference type="Pfam" id="PF00535"/>
    </source>
</evidence>
<sequence>MDISICICTFRRQAMLHRLLEHLAGHDFGQLDGEFVIIDNDPDASGLPVVEQWRARLPFPVVTGQVAEPNIALARNAALAVAKGRFLLIIDDDEWPEPGWA</sequence>
<dbReference type="AlphaFoldDB" id="A0A060C4R2"/>
<feature type="domain" description="Glycosyltransferase 2-like" evidence="1">
    <location>
        <begin position="4"/>
        <end position="100"/>
    </location>
</feature>
<dbReference type="CDD" id="cd00761">
    <property type="entry name" value="Glyco_tranf_GTA_type"/>
    <property type="match status" value="1"/>
</dbReference>
<feature type="non-terminal residue" evidence="2">
    <location>
        <position position="101"/>
    </location>
</feature>
<name>A0A060C4R2_9BACT</name>